<keyword evidence="3" id="KW-0862">Zinc</keyword>
<dbReference type="FunCoup" id="H2AST3">
    <property type="interactions" value="179"/>
</dbReference>
<dbReference type="Pfam" id="PF04389">
    <property type="entry name" value="Peptidase_M28"/>
    <property type="match status" value="1"/>
</dbReference>
<feature type="chain" id="PRO_5005133653" description="Peptide hydrolase" evidence="3">
    <location>
        <begin position="24"/>
        <end position="344"/>
    </location>
</feature>
<evidence type="ECO:0000259" key="4">
    <source>
        <dbReference type="Pfam" id="PF04389"/>
    </source>
</evidence>
<dbReference type="GO" id="GO:0008233">
    <property type="term" value="F:peptidase activity"/>
    <property type="evidence" value="ECO:0007669"/>
    <property type="project" value="UniProtKB-KW"/>
</dbReference>
<evidence type="ECO:0000256" key="1">
    <source>
        <dbReference type="ARBA" id="ARBA00022679"/>
    </source>
</evidence>
<evidence type="ECO:0000313" key="5">
    <source>
        <dbReference type="EMBL" id="CCF57433.1"/>
    </source>
</evidence>
<evidence type="ECO:0000256" key="2">
    <source>
        <dbReference type="ARBA" id="ARBA00023315"/>
    </source>
</evidence>
<proteinExistence type="inferred from homology"/>
<dbReference type="AlphaFoldDB" id="H2AST3"/>
<dbReference type="GO" id="GO:0008270">
    <property type="term" value="F:zinc ion binding"/>
    <property type="evidence" value="ECO:0007669"/>
    <property type="project" value="TreeGrafter"/>
</dbReference>
<accession>H2AST3</accession>
<dbReference type="Proteomes" id="UP000005220">
    <property type="component" value="Chromosome 3"/>
</dbReference>
<sequence>MGIMNIQLYLYFALLVVFQRATCYDDRDLRLSYYNATLSNQLSLTNASNPYNLLLPFNTTRVVGSEESRSIQNFIIEHFGNLTNNWELERDSFTENGYNFTNLIFTLNENHNDRYVVYAAHYDTIMKLTGFTGAADSAASCAILLYLAQFIDFIYEEDLTNLEHQLFDKGYGIKIIFFDGEEAFEEWTDDDSIYGARHLASKWESDSISQIELLVLLDLIGSEQNLTMKSYFKETHREYELLSKIEDEYLDEKVYRSLTSYRNGGISSNKELDPSYRIYEIINKSLIGDDHVPFYERGVPILHLIPYPFPKTWHTISDDFEHLDQDEIYKWAIMLCEFALKVVQ</sequence>
<dbReference type="GO" id="GO:0006508">
    <property type="term" value="P:proteolysis"/>
    <property type="evidence" value="ECO:0007669"/>
    <property type="project" value="UniProtKB-KW"/>
</dbReference>
<gene>
    <name evidence="5" type="primary">KAFR0C04430</name>
    <name evidence="5" type="ORF">KAFR_0C04430</name>
</gene>
<evidence type="ECO:0000256" key="3">
    <source>
        <dbReference type="RuleBase" id="RU361240"/>
    </source>
</evidence>
<comment type="similarity">
    <text evidence="3">Belongs to the peptidase M28 family.</text>
</comment>
<dbReference type="STRING" id="1071382.H2AST3"/>
<feature type="signal peptide" evidence="3">
    <location>
        <begin position="1"/>
        <end position="23"/>
    </location>
</feature>
<dbReference type="InParanoid" id="H2AST3"/>
<dbReference type="Gene3D" id="3.40.630.10">
    <property type="entry name" value="Zn peptidases"/>
    <property type="match status" value="1"/>
</dbReference>
<dbReference type="PANTHER" id="PTHR12283:SF6">
    <property type="entry name" value="GLUTAMINYL-PEPTIDE CYCLOTRANSFERASE-RELATED"/>
    <property type="match status" value="1"/>
</dbReference>
<dbReference type="GO" id="GO:0016603">
    <property type="term" value="F:glutaminyl-peptide cyclotransferase activity"/>
    <property type="evidence" value="ECO:0007669"/>
    <property type="project" value="InterPro"/>
</dbReference>
<dbReference type="EC" id="3.4.-.-" evidence="3"/>
<dbReference type="InterPro" id="IPR040234">
    <property type="entry name" value="QC/QCL"/>
</dbReference>
<dbReference type="PANTHER" id="PTHR12283">
    <property type="entry name" value="GLUTAMINYL-PEPTIDE CYCLOTRANSFERASE"/>
    <property type="match status" value="1"/>
</dbReference>
<evidence type="ECO:0000313" key="6">
    <source>
        <dbReference type="Proteomes" id="UP000005220"/>
    </source>
</evidence>
<dbReference type="InterPro" id="IPR007484">
    <property type="entry name" value="Peptidase_M28"/>
</dbReference>
<dbReference type="EMBL" id="HE650823">
    <property type="protein sequence ID" value="CCF57433.1"/>
    <property type="molecule type" value="Genomic_DNA"/>
</dbReference>
<keyword evidence="3" id="KW-0645">Protease</keyword>
<dbReference type="KEGG" id="kaf:KAFR_0C04430"/>
<name>H2AST3_KAZAF</name>
<dbReference type="RefSeq" id="XP_003956568.1">
    <property type="nucleotide sequence ID" value="XM_003956519.1"/>
</dbReference>
<keyword evidence="3" id="KW-0732">Signal</keyword>
<keyword evidence="3" id="KW-0378">Hydrolase</keyword>
<dbReference type="InterPro" id="IPR037457">
    <property type="entry name" value="M28_QC"/>
</dbReference>
<keyword evidence="3" id="KW-0479">Metal-binding</keyword>
<keyword evidence="1" id="KW-0808">Transferase</keyword>
<organism evidence="5 6">
    <name type="scientific">Kazachstania africana (strain ATCC 22294 / BCRC 22015 / CBS 2517 / CECT 1963 / NBRC 1671 / NRRL Y-8276)</name>
    <name type="common">Yeast</name>
    <name type="synonym">Kluyveromyces africanus</name>
    <dbReference type="NCBI Taxonomy" id="1071382"/>
    <lineage>
        <taxon>Eukaryota</taxon>
        <taxon>Fungi</taxon>
        <taxon>Dikarya</taxon>
        <taxon>Ascomycota</taxon>
        <taxon>Saccharomycotina</taxon>
        <taxon>Saccharomycetes</taxon>
        <taxon>Saccharomycetales</taxon>
        <taxon>Saccharomycetaceae</taxon>
        <taxon>Kazachstania</taxon>
    </lineage>
</organism>
<dbReference type="SUPFAM" id="SSF53187">
    <property type="entry name" value="Zn-dependent exopeptidases"/>
    <property type="match status" value="1"/>
</dbReference>
<dbReference type="CDD" id="cd03880">
    <property type="entry name" value="M28_QC_like"/>
    <property type="match status" value="1"/>
</dbReference>
<keyword evidence="6" id="KW-1185">Reference proteome</keyword>
<keyword evidence="2" id="KW-0012">Acyltransferase</keyword>
<dbReference type="GeneID" id="13885352"/>
<feature type="domain" description="Peptidase M28" evidence="4">
    <location>
        <begin position="102"/>
        <end position="338"/>
    </location>
</feature>
<protein>
    <recommendedName>
        <fullName evidence="3">Peptide hydrolase</fullName>
        <ecNumber evidence="3">3.4.-.-</ecNumber>
    </recommendedName>
</protein>
<reference evidence="5 6" key="1">
    <citation type="journal article" date="2011" name="Proc. Natl. Acad. Sci. U.S.A.">
        <title>Evolutionary erosion of yeast sex chromosomes by mating-type switching accidents.</title>
        <authorList>
            <person name="Gordon J.L."/>
            <person name="Armisen D."/>
            <person name="Proux-Wera E."/>
            <person name="Oheigeartaigh S.S."/>
            <person name="Byrne K.P."/>
            <person name="Wolfe K.H."/>
        </authorList>
    </citation>
    <scope>NUCLEOTIDE SEQUENCE [LARGE SCALE GENOMIC DNA]</scope>
    <source>
        <strain evidence="6">ATCC 22294 / BCRC 22015 / CBS 2517 / CECT 1963 / NBRC 1671 / NRRL Y-8276</strain>
    </source>
</reference>
<dbReference type="eggNOG" id="KOG3946">
    <property type="taxonomic scope" value="Eukaryota"/>
</dbReference>
<dbReference type="HOGENOM" id="CLU_045003_1_1_1"/>
<dbReference type="OrthoDB" id="3907302at2759"/>